<dbReference type="AlphaFoldDB" id="A0A660KR88"/>
<accession>A0A660KR88</accession>
<reference evidence="3 4" key="1">
    <citation type="submission" date="2019-06" db="EMBL/GenBank/DDBJ databases">
        <title>A chromosomal-level reference genome of Carpinus fangiana (Coryloideae, Betulaceae).</title>
        <authorList>
            <person name="Yang X."/>
            <person name="Wang Z."/>
            <person name="Zhang L."/>
            <person name="Hao G."/>
            <person name="Liu J."/>
            <person name="Yang Y."/>
        </authorList>
    </citation>
    <scope>NUCLEOTIDE SEQUENCE [LARGE SCALE GENOMIC DNA]</scope>
    <source>
        <strain evidence="3">Cfa_2016G</strain>
        <tissue evidence="3">Leaf</tissue>
    </source>
</reference>
<sequence>MADVKRYPQEVEQQSSSGAEPQRQLRGALIAEIEENIMQDPPNLQEGTQVGSMMYHDNDAYSKSMGKERHGRVRGYGLGITPSSLPGHGSSQPIASASTPEDAQELTALRLEVAELRRQREDDAQERAALRAEIAELRPLFENFRRQ</sequence>
<keyword evidence="4" id="KW-1185">Reference proteome</keyword>
<evidence type="ECO:0000256" key="2">
    <source>
        <dbReference type="SAM" id="MobiDB-lite"/>
    </source>
</evidence>
<evidence type="ECO:0000313" key="4">
    <source>
        <dbReference type="Proteomes" id="UP000327013"/>
    </source>
</evidence>
<evidence type="ECO:0000256" key="1">
    <source>
        <dbReference type="SAM" id="Coils"/>
    </source>
</evidence>
<evidence type="ECO:0000313" key="3">
    <source>
        <dbReference type="EMBL" id="KAE8037938.1"/>
    </source>
</evidence>
<feature type="compositionally biased region" description="Polar residues" evidence="2">
    <location>
        <begin position="81"/>
        <end position="101"/>
    </location>
</feature>
<organism evidence="3 4">
    <name type="scientific">Carpinus fangiana</name>
    <dbReference type="NCBI Taxonomy" id="176857"/>
    <lineage>
        <taxon>Eukaryota</taxon>
        <taxon>Viridiplantae</taxon>
        <taxon>Streptophyta</taxon>
        <taxon>Embryophyta</taxon>
        <taxon>Tracheophyta</taxon>
        <taxon>Spermatophyta</taxon>
        <taxon>Magnoliopsida</taxon>
        <taxon>eudicotyledons</taxon>
        <taxon>Gunneridae</taxon>
        <taxon>Pentapetalae</taxon>
        <taxon>rosids</taxon>
        <taxon>fabids</taxon>
        <taxon>Fagales</taxon>
        <taxon>Betulaceae</taxon>
        <taxon>Carpinus</taxon>
    </lineage>
</organism>
<feature type="region of interest" description="Disordered" evidence="2">
    <location>
        <begin position="1"/>
        <end position="27"/>
    </location>
</feature>
<keyword evidence="1" id="KW-0175">Coiled coil</keyword>
<feature type="region of interest" description="Disordered" evidence="2">
    <location>
        <begin position="73"/>
        <end position="103"/>
    </location>
</feature>
<dbReference type="OrthoDB" id="1751186at2759"/>
<gene>
    <name evidence="3" type="ORF">FH972_010488</name>
</gene>
<name>A0A660KR88_9ROSI</name>
<dbReference type="EMBL" id="CM017324">
    <property type="protein sequence ID" value="KAE8037938.1"/>
    <property type="molecule type" value="Genomic_DNA"/>
</dbReference>
<protein>
    <submittedName>
        <fullName evidence="3">Uncharacterized protein</fullName>
    </submittedName>
</protein>
<dbReference type="Proteomes" id="UP000327013">
    <property type="component" value="Chromosome 4"/>
</dbReference>
<proteinExistence type="predicted"/>
<feature type="coiled-coil region" evidence="1">
    <location>
        <begin position="106"/>
        <end position="133"/>
    </location>
</feature>